<feature type="domain" description="MannoseP isomerase/GMP-like beta-helix" evidence="11">
    <location>
        <begin position="286"/>
        <end position="332"/>
    </location>
</feature>
<evidence type="ECO:0000256" key="2">
    <source>
        <dbReference type="ARBA" id="ARBA00012387"/>
    </source>
</evidence>
<reference evidence="12" key="1">
    <citation type="submission" date="2016-01" db="EMBL/GenBank/DDBJ databases">
        <authorList>
            <person name="Peeters C."/>
        </authorList>
    </citation>
    <scope>NUCLEOTIDE SEQUENCE [LARGE SCALE GENOMIC DNA]</scope>
    <source>
        <strain evidence="12">LMG 29318</strain>
    </source>
</reference>
<feature type="domain" description="Mannose-6-phosphate isomerase type II C-terminal" evidence="10">
    <location>
        <begin position="337"/>
        <end position="450"/>
    </location>
</feature>
<evidence type="ECO:0000256" key="6">
    <source>
        <dbReference type="ARBA" id="ARBA00023134"/>
    </source>
</evidence>
<keyword evidence="6" id="KW-0342">GTP-binding</keyword>
<evidence type="ECO:0000256" key="8">
    <source>
        <dbReference type="RuleBase" id="RU004190"/>
    </source>
</evidence>
<dbReference type="Gene3D" id="2.60.120.10">
    <property type="entry name" value="Jelly Rolls"/>
    <property type="match status" value="1"/>
</dbReference>
<keyword evidence="5" id="KW-0547">Nucleotide-binding</keyword>
<dbReference type="InterPro" id="IPR001538">
    <property type="entry name" value="Man6P_isomerase-2_C"/>
</dbReference>
<evidence type="ECO:0000259" key="9">
    <source>
        <dbReference type="Pfam" id="PF00483"/>
    </source>
</evidence>
<dbReference type="InterPro" id="IPR029044">
    <property type="entry name" value="Nucleotide-diphossugar_trans"/>
</dbReference>
<organism evidence="12 13">
    <name type="scientific">Caballeronia catudaia</name>
    <dbReference type="NCBI Taxonomy" id="1777136"/>
    <lineage>
        <taxon>Bacteria</taxon>
        <taxon>Pseudomonadati</taxon>
        <taxon>Pseudomonadota</taxon>
        <taxon>Betaproteobacteria</taxon>
        <taxon>Burkholderiales</taxon>
        <taxon>Burkholderiaceae</taxon>
        <taxon>Caballeronia</taxon>
    </lineage>
</organism>
<evidence type="ECO:0000256" key="1">
    <source>
        <dbReference type="ARBA" id="ARBA00006115"/>
    </source>
</evidence>
<dbReference type="FunFam" id="2.60.120.10:FF:000032">
    <property type="entry name" value="Mannose-1-phosphate guanylyltransferase/mannose-6-phosphate isomerase"/>
    <property type="match status" value="1"/>
</dbReference>
<dbReference type="CDD" id="cd02509">
    <property type="entry name" value="GDP-M1P_Guanylyltransferase"/>
    <property type="match status" value="1"/>
</dbReference>
<dbReference type="Gene3D" id="3.90.550.10">
    <property type="entry name" value="Spore Coat Polysaccharide Biosynthesis Protein SpsA, Chain A"/>
    <property type="match status" value="1"/>
</dbReference>
<dbReference type="Proteomes" id="UP000054870">
    <property type="component" value="Unassembled WGS sequence"/>
</dbReference>
<name>A0A158CAA8_9BURK</name>
<dbReference type="InterPro" id="IPR011051">
    <property type="entry name" value="RmlC_Cupin_sf"/>
</dbReference>
<evidence type="ECO:0000259" key="10">
    <source>
        <dbReference type="Pfam" id="PF01050"/>
    </source>
</evidence>
<evidence type="ECO:0000313" key="12">
    <source>
        <dbReference type="EMBL" id="SAK79298.1"/>
    </source>
</evidence>
<accession>A0A158CAA8</accession>
<evidence type="ECO:0000313" key="13">
    <source>
        <dbReference type="Proteomes" id="UP000054870"/>
    </source>
</evidence>
<gene>
    <name evidence="12" type="ORF">AWB75_04800</name>
</gene>
<dbReference type="AlphaFoldDB" id="A0A158CAA8"/>
<dbReference type="GO" id="GO:0009298">
    <property type="term" value="P:GDP-mannose biosynthetic process"/>
    <property type="evidence" value="ECO:0007669"/>
    <property type="project" value="TreeGrafter"/>
</dbReference>
<dbReference type="InterPro" id="IPR005835">
    <property type="entry name" value="NTP_transferase_dom"/>
</dbReference>
<dbReference type="EC" id="2.7.7.13" evidence="2"/>
<dbReference type="GO" id="GO:0004475">
    <property type="term" value="F:mannose-1-phosphate guanylyltransferase (GTP) activity"/>
    <property type="evidence" value="ECO:0007669"/>
    <property type="project" value="UniProtKB-EC"/>
</dbReference>
<dbReference type="Pfam" id="PF00483">
    <property type="entry name" value="NTP_transferase"/>
    <property type="match status" value="1"/>
</dbReference>
<feature type="domain" description="Nucleotidyl transferase" evidence="9">
    <location>
        <begin position="6"/>
        <end position="271"/>
    </location>
</feature>
<dbReference type="FunFam" id="3.90.550.10:FF:000046">
    <property type="entry name" value="Mannose-1-phosphate guanylyltransferase (GDP)"/>
    <property type="match status" value="1"/>
</dbReference>
<evidence type="ECO:0000256" key="7">
    <source>
        <dbReference type="ARBA" id="ARBA00047343"/>
    </source>
</evidence>
<dbReference type="GO" id="GO:0000271">
    <property type="term" value="P:polysaccharide biosynthetic process"/>
    <property type="evidence" value="ECO:0007669"/>
    <property type="project" value="InterPro"/>
</dbReference>
<evidence type="ECO:0000259" key="11">
    <source>
        <dbReference type="Pfam" id="PF22640"/>
    </source>
</evidence>
<dbReference type="SUPFAM" id="SSF51182">
    <property type="entry name" value="RmlC-like cupins"/>
    <property type="match status" value="1"/>
</dbReference>
<dbReference type="InterPro" id="IPR051161">
    <property type="entry name" value="Mannose-6P_isomerase_type2"/>
</dbReference>
<dbReference type="InterPro" id="IPR054566">
    <property type="entry name" value="ManC/GMP-like_b-helix"/>
</dbReference>
<dbReference type="CDD" id="cd02213">
    <property type="entry name" value="cupin_PMI_typeII_C"/>
    <property type="match status" value="1"/>
</dbReference>
<dbReference type="InterPro" id="IPR006375">
    <property type="entry name" value="Man1P_GuaTrfase/Man6P_Isoase"/>
</dbReference>
<dbReference type="InterPro" id="IPR049577">
    <property type="entry name" value="GMPP_N"/>
</dbReference>
<comment type="caution">
    <text evidence="12">The sequence shown here is derived from an EMBL/GenBank/DDBJ whole genome shotgun (WGS) entry which is preliminary data.</text>
</comment>
<keyword evidence="13" id="KW-1185">Reference proteome</keyword>
<dbReference type="Pfam" id="PF22640">
    <property type="entry name" value="ManC_GMP_beta-helix"/>
    <property type="match status" value="1"/>
</dbReference>
<dbReference type="SUPFAM" id="SSF53448">
    <property type="entry name" value="Nucleotide-diphospho-sugar transferases"/>
    <property type="match status" value="1"/>
</dbReference>
<dbReference type="EMBL" id="FCOF02000026">
    <property type="protein sequence ID" value="SAK79298.1"/>
    <property type="molecule type" value="Genomic_DNA"/>
</dbReference>
<evidence type="ECO:0000256" key="5">
    <source>
        <dbReference type="ARBA" id="ARBA00022741"/>
    </source>
</evidence>
<keyword evidence="4" id="KW-0548">Nucleotidyltransferase</keyword>
<dbReference type="PANTHER" id="PTHR46390">
    <property type="entry name" value="MANNOSE-1-PHOSPHATE GUANYLYLTRANSFERASE"/>
    <property type="match status" value="1"/>
</dbReference>
<proteinExistence type="inferred from homology"/>
<comment type="catalytic activity">
    <reaction evidence="7">
        <text>alpha-D-mannose 1-phosphate + GTP + H(+) = GDP-alpha-D-mannose + diphosphate</text>
        <dbReference type="Rhea" id="RHEA:15229"/>
        <dbReference type="ChEBI" id="CHEBI:15378"/>
        <dbReference type="ChEBI" id="CHEBI:33019"/>
        <dbReference type="ChEBI" id="CHEBI:37565"/>
        <dbReference type="ChEBI" id="CHEBI:57527"/>
        <dbReference type="ChEBI" id="CHEBI:58409"/>
        <dbReference type="EC" id="2.7.7.13"/>
    </reaction>
</comment>
<evidence type="ECO:0000256" key="3">
    <source>
        <dbReference type="ARBA" id="ARBA00022679"/>
    </source>
</evidence>
<keyword evidence="3" id="KW-0808">Transferase</keyword>
<comment type="similarity">
    <text evidence="1 8">Belongs to the mannose-6-phosphate isomerase type 2 family.</text>
</comment>
<dbReference type="Pfam" id="PF01050">
    <property type="entry name" value="MannoseP_isomer"/>
    <property type="match status" value="1"/>
</dbReference>
<protein>
    <recommendedName>
        <fullName evidence="2">mannose-1-phosphate guanylyltransferase</fullName>
        <ecNumber evidence="2">2.7.7.13</ecNumber>
    </recommendedName>
</protein>
<dbReference type="InterPro" id="IPR014710">
    <property type="entry name" value="RmlC-like_jellyroll"/>
</dbReference>
<evidence type="ECO:0000256" key="4">
    <source>
        <dbReference type="ARBA" id="ARBA00022695"/>
    </source>
</evidence>
<sequence length="455" mass="50070">MSRGNYAKQYLALTGEQSLLQKTALRLEQLPDAMPPIVVTSSEQRFLVAEQLRQIDVTPSTVILEPVSRNTAPATAVAAVVALRECSDALLLVLPADHAIENEDAFVRAVSSATDAATNNFLVAFGITPSEPHSGYGYIRTGPALANSVHAINIEGFVEKPSVDTARSLLEEGGYLWNSGMYMFKAARYLAELEAHEPHIVAQAYRAVEEACRDDDFLRLNEEAFGACTSISIDHAVMERTDHAVVIPSDDLGWNDIGSWSSLDDLANHDEHGNALSGDVVCESVSNSFIRANHRLVAAVGVDNLVIVETPDAVLVTSREKVQDVKKIVERLEAAHRIEASSHRRVFRPWGWYERIDHGDRFQVKRIAVNPGAQLSLQLHHHRAEHWIVVKGTAVVTNGDSETILSENQSTFIPLGIRHRLANPGRIPLELIEVQSGTYLGEDDIVRLEDTYGRA</sequence>
<dbReference type="GO" id="GO:0005525">
    <property type="term" value="F:GTP binding"/>
    <property type="evidence" value="ECO:0007669"/>
    <property type="project" value="UniProtKB-KW"/>
</dbReference>
<dbReference type="NCBIfam" id="TIGR01479">
    <property type="entry name" value="GMP_PMI"/>
    <property type="match status" value="1"/>
</dbReference>
<dbReference type="PANTHER" id="PTHR46390:SF1">
    <property type="entry name" value="MANNOSE-1-PHOSPHATE GUANYLYLTRANSFERASE"/>
    <property type="match status" value="1"/>
</dbReference>